<dbReference type="Pfam" id="PF02581">
    <property type="entry name" value="TMP-TENI"/>
    <property type="match status" value="1"/>
</dbReference>
<dbReference type="AlphaFoldDB" id="A0A5A8F4J7"/>
<reference evidence="4 5" key="1">
    <citation type="submission" date="2019-06" db="EMBL/GenBank/DDBJ databases">
        <title>Genomic insights into carbon and energy metabolism of Deferribacter autotrophicus revealed new metabolic traits in the phylum Deferribacteres.</title>
        <authorList>
            <person name="Slobodkin A.I."/>
            <person name="Slobodkina G.B."/>
            <person name="Allioux M."/>
            <person name="Alain K."/>
            <person name="Jebbar M."/>
            <person name="Shadrin V."/>
            <person name="Kublanov I.V."/>
            <person name="Toshchakov S.V."/>
            <person name="Bonch-Osmolovskaya E.A."/>
        </authorList>
    </citation>
    <scope>NUCLEOTIDE SEQUENCE [LARGE SCALE GENOMIC DNA]</scope>
    <source>
        <strain evidence="4 5">SL50</strain>
    </source>
</reference>
<evidence type="ECO:0000313" key="5">
    <source>
        <dbReference type="Proteomes" id="UP000322876"/>
    </source>
</evidence>
<dbReference type="OrthoDB" id="9812206at2"/>
<dbReference type="InterPro" id="IPR036206">
    <property type="entry name" value="ThiamineP_synth_sf"/>
</dbReference>
<dbReference type="SUPFAM" id="SSF51391">
    <property type="entry name" value="Thiamin phosphate synthase"/>
    <property type="match status" value="1"/>
</dbReference>
<dbReference type="GO" id="GO:0004789">
    <property type="term" value="F:thiamine-phosphate diphosphorylase activity"/>
    <property type="evidence" value="ECO:0007669"/>
    <property type="project" value="TreeGrafter"/>
</dbReference>
<evidence type="ECO:0000256" key="1">
    <source>
        <dbReference type="ARBA" id="ARBA00004948"/>
    </source>
</evidence>
<name>A0A5A8F4J7_9BACT</name>
<comment type="pathway">
    <text evidence="1">Cofactor biosynthesis; thiamine diphosphate biosynthesis.</text>
</comment>
<evidence type="ECO:0000259" key="3">
    <source>
        <dbReference type="Pfam" id="PF02581"/>
    </source>
</evidence>
<evidence type="ECO:0000256" key="2">
    <source>
        <dbReference type="ARBA" id="ARBA00022977"/>
    </source>
</evidence>
<dbReference type="RefSeq" id="WP_149265821.1">
    <property type="nucleotide sequence ID" value="NZ_VFJB01000003.1"/>
</dbReference>
<comment type="caution">
    <text evidence="4">The sequence shown here is derived from an EMBL/GenBank/DDBJ whole genome shotgun (WGS) entry which is preliminary data.</text>
</comment>
<keyword evidence="5" id="KW-1185">Reference proteome</keyword>
<organism evidence="4 5">
    <name type="scientific">Deferribacter autotrophicus</name>
    <dbReference type="NCBI Taxonomy" id="500465"/>
    <lineage>
        <taxon>Bacteria</taxon>
        <taxon>Pseudomonadati</taxon>
        <taxon>Deferribacterota</taxon>
        <taxon>Deferribacteres</taxon>
        <taxon>Deferribacterales</taxon>
        <taxon>Deferribacteraceae</taxon>
        <taxon>Deferribacter</taxon>
    </lineage>
</organism>
<sequence length="183" mass="21009">MKILQVLDYNTFLNDYIAVAKSVNNYVDFIWFRIKENDLNFVYEKTLQLIKFIDREKLIISEHVDIANILSLRGVHLNKNSIPPEVIKNKFPYLTIGYSAHSLEEISRIDADYYTLSPIFFTKKDYPITPIGHSVHIPSGKKVYALGGINSENVSLLKDNGFYGIAGISFYKELEKLKDILKG</sequence>
<keyword evidence="2" id="KW-0784">Thiamine biosynthesis</keyword>
<dbReference type="GO" id="GO:0005737">
    <property type="term" value="C:cytoplasm"/>
    <property type="evidence" value="ECO:0007669"/>
    <property type="project" value="TreeGrafter"/>
</dbReference>
<dbReference type="PANTHER" id="PTHR20857:SF15">
    <property type="entry name" value="THIAMINE-PHOSPHATE SYNTHASE"/>
    <property type="match status" value="1"/>
</dbReference>
<dbReference type="GO" id="GO:0009228">
    <property type="term" value="P:thiamine biosynthetic process"/>
    <property type="evidence" value="ECO:0007669"/>
    <property type="project" value="UniProtKB-KW"/>
</dbReference>
<feature type="domain" description="Thiamine phosphate synthase/TenI" evidence="3">
    <location>
        <begin position="18"/>
        <end position="169"/>
    </location>
</feature>
<accession>A0A5A8F4J7</accession>
<dbReference type="InterPro" id="IPR022998">
    <property type="entry name" value="ThiamineP_synth_TenI"/>
</dbReference>
<dbReference type="Proteomes" id="UP000322876">
    <property type="component" value="Unassembled WGS sequence"/>
</dbReference>
<gene>
    <name evidence="4" type="ORF">FHQ18_03695</name>
</gene>
<evidence type="ECO:0000313" key="4">
    <source>
        <dbReference type="EMBL" id="KAA0259064.1"/>
    </source>
</evidence>
<dbReference type="InterPro" id="IPR013785">
    <property type="entry name" value="Aldolase_TIM"/>
</dbReference>
<proteinExistence type="predicted"/>
<protein>
    <submittedName>
        <fullName evidence="4">Thiamine phosphate synthase</fullName>
    </submittedName>
</protein>
<dbReference type="CDD" id="cd00564">
    <property type="entry name" value="TMP_TenI"/>
    <property type="match status" value="1"/>
</dbReference>
<dbReference type="EMBL" id="VFJB01000003">
    <property type="protein sequence ID" value="KAA0259064.1"/>
    <property type="molecule type" value="Genomic_DNA"/>
</dbReference>
<dbReference type="Gene3D" id="3.20.20.70">
    <property type="entry name" value="Aldolase class I"/>
    <property type="match status" value="1"/>
</dbReference>
<dbReference type="PANTHER" id="PTHR20857">
    <property type="entry name" value="THIAMINE-PHOSPHATE PYROPHOSPHORYLASE"/>
    <property type="match status" value="1"/>
</dbReference>